<gene>
    <name evidence="2" type="ordered locus">PCC8801_0676</name>
</gene>
<protein>
    <submittedName>
        <fullName evidence="2">Uncharacterized protein</fullName>
    </submittedName>
</protein>
<dbReference type="STRING" id="41431.PCC8801_0676"/>
<keyword evidence="1" id="KW-1133">Transmembrane helix</keyword>
<dbReference type="eggNOG" id="COG5360">
    <property type="taxonomic scope" value="Bacteria"/>
</dbReference>
<dbReference type="HOGENOM" id="CLU_029821_0_0_3"/>
<evidence type="ECO:0000313" key="2">
    <source>
        <dbReference type="EMBL" id="ACK64761.1"/>
    </source>
</evidence>
<sequence length="442" mass="50787">MMMFKPEIMRSVEQLGYRVTVGDVAAQAGLELNLAQQGLLALASDAGGHLQVAESGDIVYLFPQNFRTILRNKYWKIRLQETWEKVWKVLFYLIRISFGVILIASIILMMITIAIIFIAISSSRDGDRDSNSDRGGGYGGGGLIFFPNFSDLFWIFYPNYGYNRYEYESSQNYKKTPEKSELNFLEAIFSFLFGDGNPNYNLEDRRWQDIGTVIRNNRGSVVAEQIAPYLDNITKYNEETEDYILPVLTRFNGYPQVSPQGEIIYYFPELQVTVQNQTQRSVASYLKEKLYRFSQASSGQIMIAIGLGALNFILALVLGSLLKEPDIVNQIGGLVAFVNSIYWLLLAYATAFLGTPLVRYFWVQHQNSKIESRNSNRQERAEFLLEPNETLKQKIAYTHQFSDQKVITEADITYSTEKDVLEQEVERSDKIDEEWRKRLESN</sequence>
<name>B7JXK4_RIPO1</name>
<dbReference type="PANTHER" id="PTHR47380:SF4">
    <property type="entry name" value="OS02G0533000 PROTEIN"/>
    <property type="match status" value="1"/>
</dbReference>
<feature type="transmembrane region" description="Helical" evidence="1">
    <location>
        <begin position="89"/>
        <end position="118"/>
    </location>
</feature>
<evidence type="ECO:0000256" key="1">
    <source>
        <dbReference type="SAM" id="Phobius"/>
    </source>
</evidence>
<proteinExistence type="predicted"/>
<reference evidence="3" key="1">
    <citation type="journal article" date="2011" name="MBio">
        <title>Novel metabolic attributes of the genus Cyanothece, comprising a group of unicellular nitrogen-fixing Cyanobacteria.</title>
        <authorList>
            <person name="Bandyopadhyay A."/>
            <person name="Elvitigala T."/>
            <person name="Welsh E."/>
            <person name="Stockel J."/>
            <person name="Liberton M."/>
            <person name="Min H."/>
            <person name="Sherman L.A."/>
            <person name="Pakrasi H.B."/>
        </authorList>
    </citation>
    <scope>NUCLEOTIDE SEQUENCE [LARGE SCALE GENOMIC DNA]</scope>
    <source>
        <strain evidence="3">PCC 8801</strain>
    </source>
</reference>
<feature type="transmembrane region" description="Helical" evidence="1">
    <location>
        <begin position="301"/>
        <end position="321"/>
    </location>
</feature>
<keyword evidence="3" id="KW-1185">Reference proteome</keyword>
<feature type="transmembrane region" description="Helical" evidence="1">
    <location>
        <begin position="341"/>
        <end position="362"/>
    </location>
</feature>
<dbReference type="KEGG" id="cyp:PCC8801_0676"/>
<feature type="transmembrane region" description="Helical" evidence="1">
    <location>
        <begin position="138"/>
        <end position="157"/>
    </location>
</feature>
<organism evidence="2 3">
    <name type="scientific">Rippkaea orientalis (strain PCC 8801 / RF-1)</name>
    <name type="common">Cyanothece sp. (strain PCC 8801)</name>
    <dbReference type="NCBI Taxonomy" id="41431"/>
    <lineage>
        <taxon>Bacteria</taxon>
        <taxon>Bacillati</taxon>
        <taxon>Cyanobacteriota</taxon>
        <taxon>Cyanophyceae</taxon>
        <taxon>Oscillatoriophycideae</taxon>
        <taxon>Chroococcales</taxon>
        <taxon>Aphanothecaceae</taxon>
        <taxon>Rippkaea</taxon>
        <taxon>Rippkaea orientalis</taxon>
    </lineage>
</organism>
<keyword evidence="1" id="KW-0472">Membrane</keyword>
<dbReference type="PANTHER" id="PTHR47380">
    <property type="entry name" value="OS02G0533000 PROTEIN"/>
    <property type="match status" value="1"/>
</dbReference>
<dbReference type="AlphaFoldDB" id="B7JXK4"/>
<accession>B7JXK4</accession>
<evidence type="ECO:0000313" key="3">
    <source>
        <dbReference type="Proteomes" id="UP000008204"/>
    </source>
</evidence>
<dbReference type="Proteomes" id="UP000008204">
    <property type="component" value="Chromosome"/>
</dbReference>
<dbReference type="OrthoDB" id="5501559at2"/>
<dbReference type="EMBL" id="CP001287">
    <property type="protein sequence ID" value="ACK64761.1"/>
    <property type="molecule type" value="Genomic_DNA"/>
</dbReference>
<keyword evidence="1" id="KW-0812">Transmembrane</keyword>
<dbReference type="InterPro" id="IPR044200">
    <property type="entry name" value="At5g03900-like"/>
</dbReference>